<keyword evidence="4" id="KW-1185">Reference proteome</keyword>
<sequence length="149" mass="17310">MIGRCNNGNGCPFLHDLRHVRNNLVLKRKSIDKLPDSIVLELCRHIENRNWTTLPIVCKFYNNEGACKHGDGCQHLHICKFYIEDDCKFGEACKRNHKFQSLQTRNVLENFGIENIQEEEIKFIMQMAVNNRRAYEVKHGSNSPIAIVL</sequence>
<keyword evidence="1" id="KW-0863">Zinc-finger</keyword>
<proteinExistence type="predicted"/>
<feature type="zinc finger region" description="C3H1-type" evidence="1">
    <location>
        <begin position="52"/>
        <end position="80"/>
    </location>
</feature>
<dbReference type="GO" id="GO:0005634">
    <property type="term" value="C:nucleus"/>
    <property type="evidence" value="ECO:0007669"/>
    <property type="project" value="TreeGrafter"/>
</dbReference>
<accession>A0A9D4G6C1</accession>
<comment type="caution">
    <text evidence="3">The sequence shown here is derived from an EMBL/GenBank/DDBJ whole genome shotgun (WGS) entry which is preliminary data.</text>
</comment>
<gene>
    <name evidence="3" type="ORF">DPMN_139464</name>
</gene>
<dbReference type="GO" id="GO:0003950">
    <property type="term" value="F:NAD+ poly-ADP-ribosyltransferase activity"/>
    <property type="evidence" value="ECO:0007669"/>
    <property type="project" value="TreeGrafter"/>
</dbReference>
<reference evidence="3" key="1">
    <citation type="journal article" date="2019" name="bioRxiv">
        <title>The Genome of the Zebra Mussel, Dreissena polymorpha: A Resource for Invasive Species Research.</title>
        <authorList>
            <person name="McCartney M.A."/>
            <person name="Auch B."/>
            <person name="Kono T."/>
            <person name="Mallez S."/>
            <person name="Zhang Y."/>
            <person name="Obille A."/>
            <person name="Becker A."/>
            <person name="Abrahante J.E."/>
            <person name="Garbe J."/>
            <person name="Badalamenti J.P."/>
            <person name="Herman A."/>
            <person name="Mangelson H."/>
            <person name="Liachko I."/>
            <person name="Sullivan S."/>
            <person name="Sone E.D."/>
            <person name="Koren S."/>
            <person name="Silverstein K.A.T."/>
            <person name="Beckman K.B."/>
            <person name="Gohl D.M."/>
        </authorList>
    </citation>
    <scope>NUCLEOTIDE SEQUENCE</scope>
    <source>
        <strain evidence="3">Duluth1</strain>
        <tissue evidence="3">Whole animal</tissue>
    </source>
</reference>
<dbReference type="PROSITE" id="PS50103">
    <property type="entry name" value="ZF_C3H1"/>
    <property type="match status" value="2"/>
</dbReference>
<name>A0A9D4G6C1_DREPO</name>
<dbReference type="InterPro" id="IPR000571">
    <property type="entry name" value="Znf_CCCH"/>
</dbReference>
<evidence type="ECO:0000259" key="2">
    <source>
        <dbReference type="PROSITE" id="PS50103"/>
    </source>
</evidence>
<organism evidence="3 4">
    <name type="scientific">Dreissena polymorpha</name>
    <name type="common">Zebra mussel</name>
    <name type="synonym">Mytilus polymorpha</name>
    <dbReference type="NCBI Taxonomy" id="45954"/>
    <lineage>
        <taxon>Eukaryota</taxon>
        <taxon>Metazoa</taxon>
        <taxon>Spiralia</taxon>
        <taxon>Lophotrochozoa</taxon>
        <taxon>Mollusca</taxon>
        <taxon>Bivalvia</taxon>
        <taxon>Autobranchia</taxon>
        <taxon>Heteroconchia</taxon>
        <taxon>Euheterodonta</taxon>
        <taxon>Imparidentia</taxon>
        <taxon>Neoheterodontei</taxon>
        <taxon>Myida</taxon>
        <taxon>Dreissenoidea</taxon>
        <taxon>Dreissenidae</taxon>
        <taxon>Dreissena</taxon>
    </lineage>
</organism>
<evidence type="ECO:0000313" key="4">
    <source>
        <dbReference type="Proteomes" id="UP000828390"/>
    </source>
</evidence>
<keyword evidence="1" id="KW-0479">Metal-binding</keyword>
<dbReference type="GO" id="GO:1990404">
    <property type="term" value="F:NAD+-protein mono-ADP-ribosyltransferase activity"/>
    <property type="evidence" value="ECO:0007669"/>
    <property type="project" value="TreeGrafter"/>
</dbReference>
<dbReference type="PANTHER" id="PTHR45740">
    <property type="entry name" value="POLY [ADP-RIBOSE] POLYMERASE"/>
    <property type="match status" value="1"/>
</dbReference>
<protein>
    <recommendedName>
        <fullName evidence="2">C3H1-type domain-containing protein</fullName>
    </recommendedName>
</protein>
<dbReference type="EMBL" id="JAIWYP010000006">
    <property type="protein sequence ID" value="KAH3811062.1"/>
    <property type="molecule type" value="Genomic_DNA"/>
</dbReference>
<feature type="domain" description="C3H1-type" evidence="2">
    <location>
        <begin position="52"/>
        <end position="80"/>
    </location>
</feature>
<keyword evidence="1" id="KW-0862">Zinc</keyword>
<dbReference type="Gene3D" id="1.20.120.1350">
    <property type="entry name" value="Pneumovirus matrix protein 2 (M2), zinc-binding domain"/>
    <property type="match status" value="1"/>
</dbReference>
<dbReference type="Proteomes" id="UP000828390">
    <property type="component" value="Unassembled WGS sequence"/>
</dbReference>
<dbReference type="InterPro" id="IPR051712">
    <property type="entry name" value="ARTD-AVP"/>
</dbReference>
<evidence type="ECO:0000313" key="3">
    <source>
        <dbReference type="EMBL" id="KAH3811062.1"/>
    </source>
</evidence>
<dbReference type="Gene3D" id="4.10.1000.10">
    <property type="entry name" value="Zinc finger, CCCH-type"/>
    <property type="match status" value="1"/>
</dbReference>
<dbReference type="AlphaFoldDB" id="A0A9D4G6C1"/>
<dbReference type="PANTHER" id="PTHR45740:SF2">
    <property type="entry name" value="POLY [ADP-RIBOSE] POLYMERASE"/>
    <property type="match status" value="1"/>
</dbReference>
<evidence type="ECO:0000256" key="1">
    <source>
        <dbReference type="PROSITE-ProRule" id="PRU00723"/>
    </source>
</evidence>
<feature type="zinc finger region" description="C3H1-type" evidence="1">
    <location>
        <begin position="1"/>
        <end position="18"/>
    </location>
</feature>
<feature type="domain" description="C3H1-type" evidence="2">
    <location>
        <begin position="1"/>
        <end position="18"/>
    </location>
</feature>
<reference evidence="3" key="2">
    <citation type="submission" date="2020-11" db="EMBL/GenBank/DDBJ databases">
        <authorList>
            <person name="McCartney M.A."/>
            <person name="Auch B."/>
            <person name="Kono T."/>
            <person name="Mallez S."/>
            <person name="Becker A."/>
            <person name="Gohl D.M."/>
            <person name="Silverstein K.A.T."/>
            <person name="Koren S."/>
            <person name="Bechman K.B."/>
            <person name="Herman A."/>
            <person name="Abrahante J.E."/>
            <person name="Garbe J."/>
        </authorList>
    </citation>
    <scope>NUCLEOTIDE SEQUENCE</scope>
    <source>
        <strain evidence="3">Duluth1</strain>
        <tissue evidence="3">Whole animal</tissue>
    </source>
</reference>
<dbReference type="GO" id="GO:0008270">
    <property type="term" value="F:zinc ion binding"/>
    <property type="evidence" value="ECO:0007669"/>
    <property type="project" value="UniProtKB-KW"/>
</dbReference>